<gene>
    <name evidence="2" type="ORF">LBRM2904_35.3790</name>
</gene>
<organism evidence="2 3">
    <name type="scientific">Leishmania braziliensis MHOM/BR/75/M2904</name>
    <dbReference type="NCBI Taxonomy" id="420245"/>
    <lineage>
        <taxon>Eukaryota</taxon>
        <taxon>Discoba</taxon>
        <taxon>Euglenozoa</taxon>
        <taxon>Kinetoplastea</taxon>
        <taxon>Metakinetoplastina</taxon>
        <taxon>Trypanosomatida</taxon>
        <taxon>Trypanosomatidae</taxon>
        <taxon>Leishmaniinae</taxon>
        <taxon>Leishmania</taxon>
        <taxon>Leishmania braziliensis species complex</taxon>
    </lineage>
</organism>
<feature type="domain" description="2-oxoglutarate dehydrogenase E1 component N-terminal" evidence="1">
    <location>
        <begin position="53"/>
        <end position="87"/>
    </location>
</feature>
<proteinExistence type="predicted"/>
<dbReference type="Proteomes" id="UP000319462">
    <property type="component" value="Chromosome 35"/>
</dbReference>
<evidence type="ECO:0000313" key="2">
    <source>
        <dbReference type="EMBL" id="SYZ70191.1"/>
    </source>
</evidence>
<name>A0A3P3ZIV2_LEIBR</name>
<dbReference type="EMBL" id="LS997634">
    <property type="protein sequence ID" value="SYZ70191.1"/>
    <property type="molecule type" value="Genomic_DNA"/>
</dbReference>
<dbReference type="Pfam" id="PF16078">
    <property type="entry name" value="2-oxogl_dehyd_N"/>
    <property type="match status" value="1"/>
</dbReference>
<reference evidence="2 3" key="1">
    <citation type="submission" date="2018-09" db="EMBL/GenBank/DDBJ databases">
        <authorList>
            <person name="Peiro R."/>
            <person name="Begona"/>
            <person name="Cbmso G."/>
            <person name="Lopez M."/>
            <person name="Gonzalez S."/>
        </authorList>
    </citation>
    <scope>NUCLEOTIDE SEQUENCE [LARGE SCALE GENOMIC DNA]</scope>
</reference>
<evidence type="ECO:0000313" key="3">
    <source>
        <dbReference type="Proteomes" id="UP000319462"/>
    </source>
</evidence>
<protein>
    <submittedName>
        <fullName evidence="2">Hypothetical_protein</fullName>
    </submittedName>
</protein>
<evidence type="ECO:0000259" key="1">
    <source>
        <dbReference type="Pfam" id="PF16078"/>
    </source>
</evidence>
<sequence>MMRRLMSARGVLNCVSAVTPAIAFPRASQATLIAGRHHASDAMPERQLLYDNDSFLNGSSAMYLEELYQQWKKDPASVDASWAELFSRSDLAAMTARCLIHRFVCSQWKAVTRG</sequence>
<dbReference type="InterPro" id="IPR032106">
    <property type="entry name" value="2-oxogl_dehyd_N"/>
</dbReference>
<accession>A0A3P3ZIV2</accession>
<dbReference type="AlphaFoldDB" id="A0A3P3ZIV2"/>